<dbReference type="Proteomes" id="UP001464891">
    <property type="component" value="Unassembled WGS sequence"/>
</dbReference>
<comment type="caution">
    <text evidence="4">The sequence shown here is derived from an EMBL/GenBank/DDBJ whole genome shotgun (WGS) entry which is preliminary data.</text>
</comment>
<protein>
    <submittedName>
        <fullName evidence="4">Ankyrin repeat domain-containing protein</fullName>
    </submittedName>
</protein>
<dbReference type="PANTHER" id="PTHR24171">
    <property type="entry name" value="ANKYRIN REPEAT DOMAIN-CONTAINING PROTEIN 39-RELATED"/>
    <property type="match status" value="1"/>
</dbReference>
<keyword evidence="1" id="KW-0677">Repeat</keyword>
<evidence type="ECO:0000256" key="3">
    <source>
        <dbReference type="PROSITE-ProRule" id="PRU00023"/>
    </source>
</evidence>
<dbReference type="PROSITE" id="PS50297">
    <property type="entry name" value="ANK_REP_REGION"/>
    <property type="match status" value="1"/>
</dbReference>
<name>A0ABV0JCE5_9CYAN</name>
<dbReference type="EMBL" id="JAMPKM010000014">
    <property type="protein sequence ID" value="MEP0819457.1"/>
    <property type="molecule type" value="Genomic_DNA"/>
</dbReference>
<dbReference type="PANTHER" id="PTHR24171:SF9">
    <property type="entry name" value="ANKYRIN REPEAT DOMAIN-CONTAINING PROTEIN 39"/>
    <property type="match status" value="1"/>
</dbReference>
<dbReference type="RefSeq" id="WP_190440210.1">
    <property type="nucleotide sequence ID" value="NZ_JAMPKM010000014.1"/>
</dbReference>
<dbReference type="PROSITE" id="PS50088">
    <property type="entry name" value="ANK_REPEAT"/>
    <property type="match status" value="1"/>
</dbReference>
<keyword evidence="5" id="KW-1185">Reference proteome</keyword>
<evidence type="ECO:0000313" key="5">
    <source>
        <dbReference type="Proteomes" id="UP001464891"/>
    </source>
</evidence>
<dbReference type="SMART" id="SM00248">
    <property type="entry name" value="ANK"/>
    <property type="match status" value="3"/>
</dbReference>
<evidence type="ECO:0000256" key="1">
    <source>
        <dbReference type="ARBA" id="ARBA00022737"/>
    </source>
</evidence>
<evidence type="ECO:0000313" key="4">
    <source>
        <dbReference type="EMBL" id="MEP0819457.1"/>
    </source>
</evidence>
<dbReference type="InterPro" id="IPR002110">
    <property type="entry name" value="Ankyrin_rpt"/>
</dbReference>
<dbReference type="InterPro" id="IPR036770">
    <property type="entry name" value="Ankyrin_rpt-contain_sf"/>
</dbReference>
<dbReference type="Gene3D" id="1.25.40.20">
    <property type="entry name" value="Ankyrin repeat-containing domain"/>
    <property type="match status" value="1"/>
</dbReference>
<reference evidence="4 5" key="1">
    <citation type="submission" date="2022-04" db="EMBL/GenBank/DDBJ databases">
        <title>Positive selection, recombination, and allopatry shape intraspecific diversity of widespread and dominant cyanobacteria.</title>
        <authorList>
            <person name="Wei J."/>
            <person name="Shu W."/>
            <person name="Hu C."/>
        </authorList>
    </citation>
    <scope>NUCLEOTIDE SEQUENCE [LARGE SCALE GENOMIC DNA]</scope>
    <source>
        <strain evidence="4 5">GB2-A4</strain>
    </source>
</reference>
<organism evidence="4 5">
    <name type="scientific">Trichocoleus desertorum GB2-A4</name>
    <dbReference type="NCBI Taxonomy" id="2933944"/>
    <lineage>
        <taxon>Bacteria</taxon>
        <taxon>Bacillati</taxon>
        <taxon>Cyanobacteriota</taxon>
        <taxon>Cyanophyceae</taxon>
        <taxon>Leptolyngbyales</taxon>
        <taxon>Trichocoleusaceae</taxon>
        <taxon>Trichocoleus</taxon>
    </lineage>
</organism>
<feature type="repeat" description="ANK" evidence="3">
    <location>
        <begin position="39"/>
        <end position="71"/>
    </location>
</feature>
<proteinExistence type="predicted"/>
<gene>
    <name evidence="4" type="ORF">NC998_20355</name>
</gene>
<dbReference type="Pfam" id="PF12796">
    <property type="entry name" value="Ank_2"/>
    <property type="match status" value="1"/>
</dbReference>
<evidence type="ECO:0000256" key="2">
    <source>
        <dbReference type="ARBA" id="ARBA00023043"/>
    </source>
</evidence>
<keyword evidence="2 3" id="KW-0040">ANK repeat</keyword>
<accession>A0ABV0JCE5</accession>
<sequence>MFNHEEDLPLFFSLIRAGDVERVKELIAIGHNVNAAFEDGRTPLISAAHHGHFEIVKLLVEAGADVNAVDAEQNSPLFSAAYRGFQNIVQYLTPITDLKLQETVQQQLEEI</sequence>
<dbReference type="SUPFAM" id="SSF48403">
    <property type="entry name" value="Ankyrin repeat"/>
    <property type="match status" value="1"/>
</dbReference>